<comment type="function">
    <text evidence="7">Reversible hydration of carbon dioxide.</text>
</comment>
<dbReference type="STRING" id="1177154.Y5S_03195"/>
<proteinExistence type="inferred from homology"/>
<feature type="binding site" evidence="6">
    <location>
        <position position="98"/>
    </location>
    <ligand>
        <name>Zn(2+)</name>
        <dbReference type="ChEBI" id="CHEBI:29105"/>
    </ligand>
</feature>
<dbReference type="GO" id="GO:0008270">
    <property type="term" value="F:zinc ion binding"/>
    <property type="evidence" value="ECO:0007669"/>
    <property type="project" value="UniProtKB-UniRule"/>
</dbReference>
<dbReference type="Pfam" id="PF00484">
    <property type="entry name" value="Pro_CA"/>
    <property type="match status" value="1"/>
</dbReference>
<feature type="binding site" evidence="6">
    <location>
        <position position="101"/>
    </location>
    <ligand>
        <name>Zn(2+)</name>
        <dbReference type="ChEBI" id="CHEBI:29105"/>
    </ligand>
</feature>
<gene>
    <name evidence="8" type="ORF">Y5S_03195</name>
</gene>
<dbReference type="EMBL" id="ARXV01000016">
    <property type="protein sequence ID" value="KGD63559.1"/>
    <property type="molecule type" value="Genomic_DNA"/>
</dbReference>
<dbReference type="AlphaFoldDB" id="A0A095SGU3"/>
<dbReference type="FunFam" id="3.40.1050.10:FF:000001">
    <property type="entry name" value="Carbonic anhydrase"/>
    <property type="match status" value="1"/>
</dbReference>
<evidence type="ECO:0000313" key="9">
    <source>
        <dbReference type="Proteomes" id="UP000029444"/>
    </source>
</evidence>
<evidence type="ECO:0000256" key="2">
    <source>
        <dbReference type="ARBA" id="ARBA00022723"/>
    </source>
</evidence>
<protein>
    <recommendedName>
        <fullName evidence="7">Carbonic anhydrase</fullName>
        <ecNumber evidence="7">4.2.1.1</ecNumber>
    </recommendedName>
    <alternativeName>
        <fullName evidence="7">Carbonate dehydratase</fullName>
    </alternativeName>
</protein>
<feature type="binding site" evidence="6">
    <location>
        <position position="42"/>
    </location>
    <ligand>
        <name>Zn(2+)</name>
        <dbReference type="ChEBI" id="CHEBI:29105"/>
    </ligand>
</feature>
<keyword evidence="2 6" id="KW-0479">Metal-binding</keyword>
<comment type="catalytic activity">
    <reaction evidence="5 7">
        <text>hydrogencarbonate + H(+) = CO2 + H2O</text>
        <dbReference type="Rhea" id="RHEA:10748"/>
        <dbReference type="ChEBI" id="CHEBI:15377"/>
        <dbReference type="ChEBI" id="CHEBI:15378"/>
        <dbReference type="ChEBI" id="CHEBI:16526"/>
        <dbReference type="ChEBI" id="CHEBI:17544"/>
        <dbReference type="EC" id="4.2.1.1"/>
    </reaction>
</comment>
<dbReference type="RefSeq" id="WP_035234473.1">
    <property type="nucleotide sequence ID" value="NZ_ARXV01000016.1"/>
</dbReference>
<dbReference type="InterPro" id="IPR036874">
    <property type="entry name" value="Carbonic_anhydrase_sf"/>
</dbReference>
<dbReference type="OrthoDB" id="9797527at2"/>
<dbReference type="PANTHER" id="PTHR11002">
    <property type="entry name" value="CARBONIC ANHYDRASE"/>
    <property type="match status" value="1"/>
</dbReference>
<comment type="caution">
    <text evidence="8">The sequence shown here is derived from an EMBL/GenBank/DDBJ whole genome shotgun (WGS) entry which is preliminary data.</text>
</comment>
<keyword evidence="4 7" id="KW-0456">Lyase</keyword>
<keyword evidence="3 6" id="KW-0862">Zinc</keyword>
<sequence length="215" mass="24500">MKTLPELFSNNQKWRVEIEKQHPGFFEALGQQQSPEFLWIGCADSRVPANEVVGLMPGELFVHRNVANLVNHTDLNLLSVLQFAVDVLKVKHIMVVGHYGCGGVKASMEDEPHGLIDNWLRQVRELYLRNRKKLAELPDDQARLDKMCELNVARQVINVSNTTVVQEAWRRGQELTIHGWVYGIGDGVLQDLDIQIQGNKELRTLENNEYDSCSN</sequence>
<dbReference type="GO" id="GO:0004089">
    <property type="term" value="F:carbonate dehydratase activity"/>
    <property type="evidence" value="ECO:0007669"/>
    <property type="project" value="UniProtKB-UniRule"/>
</dbReference>
<comment type="similarity">
    <text evidence="1 7">Belongs to the beta-class carbonic anhydrase family.</text>
</comment>
<evidence type="ECO:0000256" key="4">
    <source>
        <dbReference type="ARBA" id="ARBA00023239"/>
    </source>
</evidence>
<dbReference type="eggNOG" id="COG0288">
    <property type="taxonomic scope" value="Bacteria"/>
</dbReference>
<dbReference type="PATRIC" id="fig|1177154.3.peg.3237"/>
<accession>A0A095SGU3</accession>
<evidence type="ECO:0000256" key="7">
    <source>
        <dbReference type="RuleBase" id="RU003956"/>
    </source>
</evidence>
<dbReference type="Proteomes" id="UP000029444">
    <property type="component" value="Unassembled WGS sequence"/>
</dbReference>
<dbReference type="GO" id="GO:0015976">
    <property type="term" value="P:carbon utilization"/>
    <property type="evidence" value="ECO:0007669"/>
    <property type="project" value="InterPro"/>
</dbReference>
<dbReference type="PROSITE" id="PS00705">
    <property type="entry name" value="PROK_CO2_ANHYDRASE_2"/>
    <property type="match status" value="1"/>
</dbReference>
<evidence type="ECO:0000256" key="6">
    <source>
        <dbReference type="PIRSR" id="PIRSR601765-1"/>
    </source>
</evidence>
<dbReference type="InterPro" id="IPR001765">
    <property type="entry name" value="Carbonic_anhydrase"/>
</dbReference>
<dbReference type="CDD" id="cd00883">
    <property type="entry name" value="beta_CA_cladeA"/>
    <property type="match status" value="1"/>
</dbReference>
<dbReference type="EC" id="4.2.1.1" evidence="7"/>
<dbReference type="SMART" id="SM00947">
    <property type="entry name" value="Pro_CA"/>
    <property type="match status" value="1"/>
</dbReference>
<dbReference type="PROSITE" id="PS00704">
    <property type="entry name" value="PROK_CO2_ANHYDRASE_1"/>
    <property type="match status" value="1"/>
</dbReference>
<dbReference type="PANTHER" id="PTHR11002:SF76">
    <property type="entry name" value="CARBONIC ANHYDRASE"/>
    <property type="match status" value="1"/>
</dbReference>
<keyword evidence="9" id="KW-1185">Reference proteome</keyword>
<evidence type="ECO:0000256" key="5">
    <source>
        <dbReference type="ARBA" id="ARBA00048348"/>
    </source>
</evidence>
<evidence type="ECO:0000256" key="1">
    <source>
        <dbReference type="ARBA" id="ARBA00006217"/>
    </source>
</evidence>
<dbReference type="NCBIfam" id="NF007756">
    <property type="entry name" value="PRK10437.1"/>
    <property type="match status" value="1"/>
</dbReference>
<feature type="binding site" evidence="6">
    <location>
        <position position="44"/>
    </location>
    <ligand>
        <name>Zn(2+)</name>
        <dbReference type="ChEBI" id="CHEBI:29105"/>
    </ligand>
</feature>
<dbReference type="InterPro" id="IPR015892">
    <property type="entry name" value="Carbonic_anhydrase_CS"/>
</dbReference>
<evidence type="ECO:0000256" key="3">
    <source>
        <dbReference type="ARBA" id="ARBA00022833"/>
    </source>
</evidence>
<dbReference type="Gene3D" id="3.40.1050.10">
    <property type="entry name" value="Carbonic anhydrase"/>
    <property type="match status" value="1"/>
</dbReference>
<dbReference type="SUPFAM" id="SSF53056">
    <property type="entry name" value="beta-carbonic anhydrase, cab"/>
    <property type="match status" value="1"/>
</dbReference>
<reference evidence="8 9" key="1">
    <citation type="submission" date="2012-09" db="EMBL/GenBank/DDBJ databases">
        <title>Genome Sequence of alkane-degrading Bacterium Alcanivorax sp. 19-m-6.</title>
        <authorList>
            <person name="Lai Q."/>
            <person name="Shao Z."/>
        </authorList>
    </citation>
    <scope>NUCLEOTIDE SEQUENCE [LARGE SCALE GENOMIC DNA]</scope>
    <source>
        <strain evidence="8 9">19-m-6</strain>
    </source>
</reference>
<comment type="cofactor">
    <cofactor evidence="6">
        <name>Zn(2+)</name>
        <dbReference type="ChEBI" id="CHEBI:29105"/>
    </cofactor>
    <text evidence="6">Binds 1 zinc ion per subunit.</text>
</comment>
<organism evidence="8 9">
    <name type="scientific">Alcanivorax nanhaiticus</name>
    <dbReference type="NCBI Taxonomy" id="1177154"/>
    <lineage>
        <taxon>Bacteria</taxon>
        <taxon>Pseudomonadati</taxon>
        <taxon>Pseudomonadota</taxon>
        <taxon>Gammaproteobacteria</taxon>
        <taxon>Oceanospirillales</taxon>
        <taxon>Alcanivoracaceae</taxon>
        <taxon>Alcanivorax</taxon>
    </lineage>
</organism>
<evidence type="ECO:0000313" key="8">
    <source>
        <dbReference type="EMBL" id="KGD63559.1"/>
    </source>
</evidence>
<name>A0A095SGU3_9GAMM</name>